<dbReference type="Proteomes" id="UP000218209">
    <property type="component" value="Unassembled WGS sequence"/>
</dbReference>
<evidence type="ECO:0008006" key="3">
    <source>
        <dbReference type="Google" id="ProtNLM"/>
    </source>
</evidence>
<evidence type="ECO:0000313" key="2">
    <source>
        <dbReference type="Proteomes" id="UP000218209"/>
    </source>
</evidence>
<keyword evidence="2" id="KW-1185">Reference proteome</keyword>
<dbReference type="Gene3D" id="2.70.98.70">
    <property type="match status" value="1"/>
</dbReference>
<reference evidence="1 2" key="1">
    <citation type="submission" date="2017-03" db="EMBL/GenBank/DDBJ databases">
        <title>WGS assembly of Porphyra umbilicalis.</title>
        <authorList>
            <person name="Brawley S.H."/>
            <person name="Blouin N.A."/>
            <person name="Ficko-Blean E."/>
            <person name="Wheeler G.L."/>
            <person name="Lohr M."/>
            <person name="Goodson H.V."/>
            <person name="Jenkins J.W."/>
            <person name="Blaby-Haas C.E."/>
            <person name="Helliwell K.E."/>
            <person name="Chan C."/>
            <person name="Marriage T."/>
            <person name="Bhattacharya D."/>
            <person name="Klein A.S."/>
            <person name="Badis Y."/>
            <person name="Brodie J."/>
            <person name="Cao Y."/>
            <person name="Collen J."/>
            <person name="Dittami S.M."/>
            <person name="Gachon C.M."/>
            <person name="Green B.R."/>
            <person name="Karpowicz S."/>
            <person name="Kim J.W."/>
            <person name="Kudahl U."/>
            <person name="Lin S."/>
            <person name="Michel G."/>
            <person name="Mittag M."/>
            <person name="Olson B.J."/>
            <person name="Pangilinan J."/>
            <person name="Peng Y."/>
            <person name="Qiu H."/>
            <person name="Shu S."/>
            <person name="Singer J.T."/>
            <person name="Smith A.G."/>
            <person name="Sprecher B.N."/>
            <person name="Wagner V."/>
            <person name="Wang W."/>
            <person name="Wang Z.-Y."/>
            <person name="Yan J."/>
            <person name="Yarish C."/>
            <person name="Zoeuner-Riek S."/>
            <person name="Zhuang Y."/>
            <person name="Zou Y."/>
            <person name="Lindquist E.A."/>
            <person name="Grimwood J."/>
            <person name="Barry K."/>
            <person name="Rokhsar D.S."/>
            <person name="Schmutz J."/>
            <person name="Stiller J.W."/>
            <person name="Grossman A.R."/>
            <person name="Prochnik S.E."/>
        </authorList>
    </citation>
    <scope>NUCLEOTIDE SEQUENCE [LARGE SCALE GENOMIC DNA]</scope>
    <source>
        <strain evidence="1">4086291</strain>
    </source>
</reference>
<protein>
    <recommendedName>
        <fullName evidence="3">Heparinase II N-terminal domain-containing protein</fullName>
    </recommendedName>
</protein>
<organism evidence="1 2">
    <name type="scientific">Porphyra umbilicalis</name>
    <name type="common">Purple laver</name>
    <name type="synonym">Red alga</name>
    <dbReference type="NCBI Taxonomy" id="2786"/>
    <lineage>
        <taxon>Eukaryota</taxon>
        <taxon>Rhodophyta</taxon>
        <taxon>Bangiophyceae</taxon>
        <taxon>Bangiales</taxon>
        <taxon>Bangiaceae</taxon>
        <taxon>Porphyra</taxon>
    </lineage>
</organism>
<evidence type="ECO:0000313" key="1">
    <source>
        <dbReference type="EMBL" id="OSX73851.1"/>
    </source>
</evidence>
<dbReference type="EMBL" id="KV918976">
    <property type="protein sequence ID" value="OSX73851.1"/>
    <property type="molecule type" value="Genomic_DNA"/>
</dbReference>
<dbReference type="GO" id="GO:0016829">
    <property type="term" value="F:lyase activity"/>
    <property type="evidence" value="ECO:0007669"/>
    <property type="project" value="InterPro"/>
</dbReference>
<dbReference type="AlphaFoldDB" id="A0A1X6NZ05"/>
<accession>A0A1X6NZ05</accession>
<name>A0A1X6NZ05_PORUM</name>
<dbReference type="Gene3D" id="1.50.10.100">
    <property type="entry name" value="Chondroitin AC/alginate lyase"/>
    <property type="match status" value="1"/>
</dbReference>
<dbReference type="InterPro" id="IPR008929">
    <property type="entry name" value="Chondroitin_lyas"/>
</dbReference>
<dbReference type="OrthoDB" id="2014459at2759"/>
<gene>
    <name evidence="1" type="ORF">BU14_0324s0014</name>
</gene>
<sequence>MWTGRPSAGVRTFSALPAPGVHPRLFFTPADLPAMRDALLDREGELPNGWQMDGVSLRGRDPAHLLGVTSYLFMRDAVATGYDYGPSPLLTGAAGAIYKRLSTGDTTVDLSNVKLFAGNVADQGQGRRGIYGKLSGAGYVSLLREDPGFKRSALATALATTCTIHARTYKPGKKRGFLHDVAIDLGIAYDMLAGAMTPAQRKACVTLMGTMIRGREEYGTEGFQKSPHKQNYNHVGWHAHIHVLAHVMEGETGDGGDEGDLWKTTLPIGVDIQRKFVANTITEGALPRESGGYFSMGWYWALPANIIFARRGFNVFTDPELGDHFYRGLLGFFNAQVPLTEPLRNWDGRHHDDLPSGQRPRYQCIMAWLYGADALAQHQLALSWPAQIPTSNDALMCAMFPPDNRGNDQTVAAVAGVKAIPLTYFDRDKGELTVRNSWAPDAAALNFESRVDTYRVGHVHASRNSWYLYAGGRPWVIDQTRADVENVGHSTVMIDGVGQSGGADTAGRDLWPSFPAVWNEMSDGGSLTVAAADAKYAYAYSQRCMAPHPCVNNTFTATQFGYEADPYQPGWMTDFPVGQRRISVFNPVARAYRTVAFAKGDKPFVLIVDDIQKDDAEHDYEWVANVPLADTLWRHEEEDVNVDTAYGGGGERDVVLRYTPDEVGGTPRLLLRVLRADGAVKAGGMRVVDRDVRIRDVKVAARKGFAKTEAIRTASFTVRSVAPHFVVLAWPFVQGQDLPVTSMEGGVVTVDGRRFQLTPHADGRTRFAEV</sequence>
<proteinExistence type="predicted"/>